<evidence type="ECO:0000256" key="3">
    <source>
        <dbReference type="SAM" id="Phobius"/>
    </source>
</evidence>
<dbReference type="AlphaFoldDB" id="W4KAQ1"/>
<dbReference type="Gene3D" id="2.40.70.10">
    <property type="entry name" value="Acid Proteases"/>
    <property type="match status" value="2"/>
</dbReference>
<dbReference type="HOGENOM" id="CLU_013253_8_2_1"/>
<evidence type="ECO:0000313" key="6">
    <source>
        <dbReference type="EMBL" id="ETW82863.1"/>
    </source>
</evidence>
<dbReference type="KEGG" id="hir:HETIRDRAFT_107026"/>
<dbReference type="InterPro" id="IPR034164">
    <property type="entry name" value="Pepsin-like_dom"/>
</dbReference>
<evidence type="ECO:0000259" key="5">
    <source>
        <dbReference type="PROSITE" id="PS51767"/>
    </source>
</evidence>
<dbReference type="InterPro" id="IPR033121">
    <property type="entry name" value="PEPTIDASE_A1"/>
</dbReference>
<keyword evidence="4" id="KW-0732">Signal</keyword>
<comment type="similarity">
    <text evidence="1">Belongs to the peptidase A1 family.</text>
</comment>
<dbReference type="SUPFAM" id="SSF50630">
    <property type="entry name" value="Acid proteases"/>
    <property type="match status" value="1"/>
</dbReference>
<feature type="signal peptide" evidence="4">
    <location>
        <begin position="1"/>
        <end position="21"/>
    </location>
</feature>
<feature type="compositionally biased region" description="Low complexity" evidence="2">
    <location>
        <begin position="441"/>
        <end position="462"/>
    </location>
</feature>
<name>W4KAQ1_HETIT</name>
<evidence type="ECO:0000256" key="1">
    <source>
        <dbReference type="ARBA" id="ARBA00007447"/>
    </source>
</evidence>
<dbReference type="EMBL" id="KI925457">
    <property type="protein sequence ID" value="ETW82863.1"/>
    <property type="molecule type" value="Genomic_DNA"/>
</dbReference>
<gene>
    <name evidence="6" type="ORF">HETIRDRAFT_107026</name>
</gene>
<dbReference type="Proteomes" id="UP000030671">
    <property type="component" value="Unassembled WGS sequence"/>
</dbReference>
<proteinExistence type="inferred from homology"/>
<feature type="transmembrane region" description="Helical" evidence="3">
    <location>
        <begin position="491"/>
        <end position="514"/>
    </location>
</feature>
<dbReference type="PRINTS" id="PR00792">
    <property type="entry name" value="PEPSIN"/>
</dbReference>
<dbReference type="GeneID" id="20666208"/>
<feature type="region of interest" description="Disordered" evidence="2">
    <location>
        <begin position="441"/>
        <end position="479"/>
    </location>
</feature>
<dbReference type="eggNOG" id="ENOG502QPZF">
    <property type="taxonomic scope" value="Eukaryota"/>
</dbReference>
<accession>W4KAQ1</accession>
<dbReference type="PANTHER" id="PTHR47966:SF51">
    <property type="entry name" value="BETA-SITE APP-CLEAVING ENZYME, ISOFORM A-RELATED"/>
    <property type="match status" value="1"/>
</dbReference>
<protein>
    <submittedName>
        <fullName evidence="6">Aspartic peptidase</fullName>
    </submittedName>
</protein>
<dbReference type="InterPro" id="IPR021109">
    <property type="entry name" value="Peptidase_aspartic_dom_sf"/>
</dbReference>
<dbReference type="InParanoid" id="W4KAQ1"/>
<keyword evidence="3" id="KW-1133">Transmembrane helix</keyword>
<dbReference type="CDD" id="cd05471">
    <property type="entry name" value="pepsin_like"/>
    <property type="match status" value="1"/>
</dbReference>
<feature type="domain" description="Peptidase A1" evidence="5">
    <location>
        <begin position="65"/>
        <end position="396"/>
    </location>
</feature>
<reference evidence="6 7" key="1">
    <citation type="journal article" date="2012" name="New Phytol.">
        <title>Insight into trade-off between wood decay and parasitism from the genome of a fungal forest pathogen.</title>
        <authorList>
            <person name="Olson A."/>
            <person name="Aerts A."/>
            <person name="Asiegbu F."/>
            <person name="Belbahri L."/>
            <person name="Bouzid O."/>
            <person name="Broberg A."/>
            <person name="Canback B."/>
            <person name="Coutinho P.M."/>
            <person name="Cullen D."/>
            <person name="Dalman K."/>
            <person name="Deflorio G."/>
            <person name="van Diepen L.T."/>
            <person name="Dunand C."/>
            <person name="Duplessis S."/>
            <person name="Durling M."/>
            <person name="Gonthier P."/>
            <person name="Grimwood J."/>
            <person name="Fossdal C.G."/>
            <person name="Hansson D."/>
            <person name="Henrissat B."/>
            <person name="Hietala A."/>
            <person name="Himmelstrand K."/>
            <person name="Hoffmeister D."/>
            <person name="Hogberg N."/>
            <person name="James T.Y."/>
            <person name="Karlsson M."/>
            <person name="Kohler A."/>
            <person name="Kues U."/>
            <person name="Lee Y.H."/>
            <person name="Lin Y.C."/>
            <person name="Lind M."/>
            <person name="Lindquist E."/>
            <person name="Lombard V."/>
            <person name="Lucas S."/>
            <person name="Lunden K."/>
            <person name="Morin E."/>
            <person name="Murat C."/>
            <person name="Park J."/>
            <person name="Raffaello T."/>
            <person name="Rouze P."/>
            <person name="Salamov A."/>
            <person name="Schmutz J."/>
            <person name="Solheim H."/>
            <person name="Stahlberg J."/>
            <person name="Velez H."/>
            <person name="de Vries R.P."/>
            <person name="Wiebenga A."/>
            <person name="Woodward S."/>
            <person name="Yakovlev I."/>
            <person name="Garbelotto M."/>
            <person name="Martin F."/>
            <person name="Grigoriev I.V."/>
            <person name="Stenlid J."/>
        </authorList>
    </citation>
    <scope>NUCLEOTIDE SEQUENCE [LARGE SCALE GENOMIC DNA]</scope>
    <source>
        <strain evidence="6 7">TC 32-1</strain>
    </source>
</reference>
<dbReference type="PANTHER" id="PTHR47966">
    <property type="entry name" value="BETA-SITE APP-CLEAVING ENZYME, ISOFORM A-RELATED"/>
    <property type="match status" value="1"/>
</dbReference>
<evidence type="ECO:0000256" key="4">
    <source>
        <dbReference type="SAM" id="SignalP"/>
    </source>
</evidence>
<dbReference type="GO" id="GO:0004190">
    <property type="term" value="F:aspartic-type endopeptidase activity"/>
    <property type="evidence" value="ECO:0007669"/>
    <property type="project" value="InterPro"/>
</dbReference>
<evidence type="ECO:0000313" key="7">
    <source>
        <dbReference type="Proteomes" id="UP000030671"/>
    </source>
</evidence>
<feature type="chain" id="PRO_5004845331" evidence="4">
    <location>
        <begin position="22"/>
        <end position="559"/>
    </location>
</feature>
<dbReference type="GO" id="GO:0006508">
    <property type="term" value="P:proteolysis"/>
    <property type="evidence" value="ECO:0007669"/>
    <property type="project" value="InterPro"/>
</dbReference>
<evidence type="ECO:0000256" key="2">
    <source>
        <dbReference type="SAM" id="MobiDB-lite"/>
    </source>
</evidence>
<keyword evidence="3" id="KW-0472">Membrane</keyword>
<dbReference type="Pfam" id="PF00026">
    <property type="entry name" value="Asp"/>
    <property type="match status" value="1"/>
</dbReference>
<dbReference type="InterPro" id="IPR001461">
    <property type="entry name" value="Aspartic_peptidase_A1"/>
</dbReference>
<dbReference type="PROSITE" id="PS51767">
    <property type="entry name" value="PEPTIDASE_A1"/>
    <property type="match status" value="1"/>
</dbReference>
<dbReference type="OrthoDB" id="771136at2759"/>
<keyword evidence="7" id="KW-1185">Reference proteome</keyword>
<dbReference type="RefSeq" id="XP_009545175.1">
    <property type="nucleotide sequence ID" value="XM_009546880.1"/>
</dbReference>
<organism evidence="6 7">
    <name type="scientific">Heterobasidion irregulare (strain TC 32-1)</name>
    <dbReference type="NCBI Taxonomy" id="747525"/>
    <lineage>
        <taxon>Eukaryota</taxon>
        <taxon>Fungi</taxon>
        <taxon>Dikarya</taxon>
        <taxon>Basidiomycota</taxon>
        <taxon>Agaricomycotina</taxon>
        <taxon>Agaricomycetes</taxon>
        <taxon>Russulales</taxon>
        <taxon>Bondarzewiaceae</taxon>
        <taxon>Heterobasidion</taxon>
        <taxon>Heterobasidion annosum species complex</taxon>
    </lineage>
</organism>
<keyword evidence="3" id="KW-0812">Transmembrane</keyword>
<sequence length="559" mass="58812">MKGSSLLSIGLVALSALPSLGIKLPILKRDVHSSHGFSAAMRYPTQRAGDDPDAIDLMNGGNLLYLTNVTIAGQNITVQIDTGSTDLWVLPETPLKNLKLSNAGVVNLTYGTGSAKGPIAFAPFSFGNYSVKSQGDVCKCDVGARGIFGLSFNGLRTSPITNAVAIANHNDTVLGQNAIANIFMQDPELPNFFSILLGREGDQGEEADGAFTISEYLEGLEHIAKSPRQPRVVPGGDLDLARWAVIVEGISINGTKLALNSSSKGVPKGQAVAVLDTGATNALVPKYISDFIYGSIPGAIFSEQTNIWAVPCTSTADVRLVLGGQEIAINPLDLTLPMTVSLSDNTTRTLCGGTYQPNALDPTGFSGFDMLLGDAFLRNVYALFDYGVSDSKGNVIKNPFIQLLPLTNPVKDGTEFFKNRLHTLSQSPPEATPEEIRQLLGDSSAGGTSSPDTSSSSGASSSLDKSVGNAVTTSDSGDSSLSTLVSRMDQWSPVIVGLLAGNLVVGIVICILALSMCVRRGATSVGTRARTASPSYVPVRFKEDSALREEEVLAARYSD</sequence>